<dbReference type="Proteomes" id="UP001162891">
    <property type="component" value="Chromosome"/>
</dbReference>
<reference evidence="2" key="1">
    <citation type="journal article" date="2022" name="Int. J. Syst. Evol. Microbiol.">
        <title>Anaeromyxobacter oryzae sp. nov., Anaeromyxobacter diazotrophicus sp. nov. and Anaeromyxobacter paludicola sp. nov., isolated from paddy soils.</title>
        <authorList>
            <person name="Itoh H."/>
            <person name="Xu Z."/>
            <person name="Mise K."/>
            <person name="Masuda Y."/>
            <person name="Ushijima N."/>
            <person name="Hayakawa C."/>
            <person name="Shiratori Y."/>
            <person name="Senoo K."/>
        </authorList>
    </citation>
    <scope>NUCLEOTIDE SEQUENCE [LARGE SCALE GENOMIC DNA]</scope>
    <source>
        <strain evidence="2">Red232</strain>
    </source>
</reference>
<accession>A0ABN6MX39</accession>
<dbReference type="EMBL" id="AP025591">
    <property type="protein sequence ID" value="BDG05513.1"/>
    <property type="molecule type" value="Genomic_DNA"/>
</dbReference>
<name>A0ABN6MX39_9BACT</name>
<evidence type="ECO:0000313" key="2">
    <source>
        <dbReference type="Proteomes" id="UP001162891"/>
    </source>
</evidence>
<organism evidence="1 2">
    <name type="scientific">Anaeromyxobacter oryzae</name>
    <dbReference type="NCBI Taxonomy" id="2918170"/>
    <lineage>
        <taxon>Bacteria</taxon>
        <taxon>Pseudomonadati</taxon>
        <taxon>Myxococcota</taxon>
        <taxon>Myxococcia</taxon>
        <taxon>Myxococcales</taxon>
        <taxon>Cystobacterineae</taxon>
        <taxon>Anaeromyxobacteraceae</taxon>
        <taxon>Anaeromyxobacter</taxon>
    </lineage>
</organism>
<sequence length="174" mass="18603">MSPVNGVRWFVTAVLLASCGRAPDLHVHGVAVYVETTAPFAQRGDLETRLESTVQAALDYWQGSWTDVAGRTITLDGGTHVACEGNASAIGCYDGNIRVSTNDVGAGTFSCVEQTVLVHEIGHAVIGDPLHQDPRWMEMDALADALAGRTGYDAEGEVPCVIFVSVWRHPLGRP</sequence>
<proteinExistence type="predicted"/>
<evidence type="ECO:0008006" key="3">
    <source>
        <dbReference type="Google" id="ProtNLM"/>
    </source>
</evidence>
<dbReference type="RefSeq" id="WP_248354415.1">
    <property type="nucleotide sequence ID" value="NZ_AP025591.1"/>
</dbReference>
<gene>
    <name evidence="1" type="ORF">AMOR_45090</name>
</gene>
<evidence type="ECO:0000313" key="1">
    <source>
        <dbReference type="EMBL" id="BDG05513.1"/>
    </source>
</evidence>
<protein>
    <recommendedName>
        <fullName evidence="3">Lipoprotein</fullName>
    </recommendedName>
</protein>
<keyword evidence="2" id="KW-1185">Reference proteome</keyword>